<name>A0A1E3Q640_LIPST</name>
<protein>
    <submittedName>
        <fullName evidence="2">Uncharacterized protein</fullName>
    </submittedName>
</protein>
<organism evidence="2 3">
    <name type="scientific">Lipomyces starkeyi NRRL Y-11557</name>
    <dbReference type="NCBI Taxonomy" id="675824"/>
    <lineage>
        <taxon>Eukaryota</taxon>
        <taxon>Fungi</taxon>
        <taxon>Dikarya</taxon>
        <taxon>Ascomycota</taxon>
        <taxon>Saccharomycotina</taxon>
        <taxon>Lipomycetes</taxon>
        <taxon>Lipomycetales</taxon>
        <taxon>Lipomycetaceae</taxon>
        <taxon>Lipomyces</taxon>
    </lineage>
</organism>
<accession>A0A1E3Q640</accession>
<feature type="region of interest" description="Disordered" evidence="1">
    <location>
        <begin position="1"/>
        <end position="25"/>
    </location>
</feature>
<evidence type="ECO:0000313" key="3">
    <source>
        <dbReference type="Proteomes" id="UP000094385"/>
    </source>
</evidence>
<keyword evidence="3" id="KW-1185">Reference proteome</keyword>
<gene>
    <name evidence="2" type="ORF">LIPSTDRAFT_71361</name>
</gene>
<dbReference type="AlphaFoldDB" id="A0A1E3Q640"/>
<evidence type="ECO:0000256" key="1">
    <source>
        <dbReference type="SAM" id="MobiDB-lite"/>
    </source>
</evidence>
<reference evidence="2 3" key="1">
    <citation type="journal article" date="2016" name="Proc. Natl. Acad. Sci. U.S.A.">
        <title>Comparative genomics of biotechnologically important yeasts.</title>
        <authorList>
            <person name="Riley R."/>
            <person name="Haridas S."/>
            <person name="Wolfe K.H."/>
            <person name="Lopes M.R."/>
            <person name="Hittinger C.T."/>
            <person name="Goeker M."/>
            <person name="Salamov A.A."/>
            <person name="Wisecaver J.H."/>
            <person name="Long T.M."/>
            <person name="Calvey C.H."/>
            <person name="Aerts A.L."/>
            <person name="Barry K.W."/>
            <person name="Choi C."/>
            <person name="Clum A."/>
            <person name="Coughlan A.Y."/>
            <person name="Deshpande S."/>
            <person name="Douglass A.P."/>
            <person name="Hanson S.J."/>
            <person name="Klenk H.-P."/>
            <person name="LaButti K.M."/>
            <person name="Lapidus A."/>
            <person name="Lindquist E.A."/>
            <person name="Lipzen A.M."/>
            <person name="Meier-Kolthoff J.P."/>
            <person name="Ohm R.A."/>
            <person name="Otillar R.P."/>
            <person name="Pangilinan J.L."/>
            <person name="Peng Y."/>
            <person name="Rokas A."/>
            <person name="Rosa C.A."/>
            <person name="Scheuner C."/>
            <person name="Sibirny A.A."/>
            <person name="Slot J.C."/>
            <person name="Stielow J.B."/>
            <person name="Sun H."/>
            <person name="Kurtzman C.P."/>
            <person name="Blackwell M."/>
            <person name="Grigoriev I.V."/>
            <person name="Jeffries T.W."/>
        </authorList>
    </citation>
    <scope>NUCLEOTIDE SEQUENCE [LARGE SCALE GENOMIC DNA]</scope>
    <source>
        <strain evidence="2 3">NRRL Y-11557</strain>
    </source>
</reference>
<sequence length="64" mass="7328">MANDTREGVLPAHGASADDGNEMRDPETLKRMVRMGTTMTKNLPKCGRESCLRCERWFRDNKGW</sequence>
<dbReference type="EMBL" id="KV454294">
    <property type="protein sequence ID" value="ODQ73048.1"/>
    <property type="molecule type" value="Genomic_DNA"/>
</dbReference>
<evidence type="ECO:0000313" key="2">
    <source>
        <dbReference type="EMBL" id="ODQ73048.1"/>
    </source>
</evidence>
<dbReference type="Proteomes" id="UP000094385">
    <property type="component" value="Unassembled WGS sequence"/>
</dbReference>
<proteinExistence type="predicted"/>